<reference evidence="3 4" key="1">
    <citation type="submission" date="2020-08" db="EMBL/GenBank/DDBJ databases">
        <title>Genomic Encyclopedia of Type Strains, Phase IV (KMG-V): Genome sequencing to study the core and pangenomes of soil and plant-associated prokaryotes.</title>
        <authorList>
            <person name="Whitman W."/>
        </authorList>
    </citation>
    <scope>NUCLEOTIDE SEQUENCE [LARGE SCALE GENOMIC DNA]</scope>
    <source>
        <strain evidence="3 4">X5P3</strain>
    </source>
</reference>
<dbReference type="AlphaFoldDB" id="A0A7W7ZNW8"/>
<comment type="caution">
    <text evidence="3">The sequence shown here is derived from an EMBL/GenBank/DDBJ whole genome shotgun (WGS) entry which is preliminary data.</text>
</comment>
<dbReference type="RefSeq" id="WP_184254626.1">
    <property type="nucleotide sequence ID" value="NZ_JACHIO010000006.1"/>
</dbReference>
<evidence type="ECO:0000259" key="2">
    <source>
        <dbReference type="Pfam" id="PF05170"/>
    </source>
</evidence>
<organism evidence="3 4">
    <name type="scientific">Granulicella mallensis</name>
    <dbReference type="NCBI Taxonomy" id="940614"/>
    <lineage>
        <taxon>Bacteria</taxon>
        <taxon>Pseudomonadati</taxon>
        <taxon>Acidobacteriota</taxon>
        <taxon>Terriglobia</taxon>
        <taxon>Terriglobales</taxon>
        <taxon>Acidobacteriaceae</taxon>
        <taxon>Granulicella</taxon>
    </lineage>
</organism>
<evidence type="ECO:0000256" key="1">
    <source>
        <dbReference type="SAM" id="Phobius"/>
    </source>
</evidence>
<sequence>MTEHTSDIEDDLPPRSVARRRLVFAAVVVLVLLVLVVTPPLLNVNRLRHRIATSMSESLGRPVHLDSVTLHLLPMPGFTLNNLVVSEDPAFGSEPVIRANQVEARLRFSSLWRRQVEFSTIRFIESDGNHPSLNIVRNAQGRWNLEDILMQAAHANTAPTAQRKAGSLPRFPYIEATSARVNIKLGEEKMPFSLTDTDFALWLSSPQQWSVRLQGTPARTDTNASDTGEMRLEGTLERAARFADVPLNLTASWAHAQMGEASLLIAGHDAGWRGTMEMGATLTGRLGAANLTTDVHLTDLRRADFVPAKQLDVSAHCTAQAEVVTITAMQATCTLPTSGPQPIVLTSPLIDLQRPDEAAGSLEINAVPLSWALDWAKLFSQRISPELQPDGRIDGHIQRVAGRSSASLLGNLRATLLPAAPSNSSARTIAPPAPTVFNGQVALPTVSARGNPSASLQLQPTVLRLGTASQVTLSGDADPAGYVLHLSGNASLAQVKTLAGFLPPLGDGLEEALPGKAAPETSRDLSVSCSRSWGGVQRCVSTAADVPLKKKRSGKRR</sequence>
<keyword evidence="1" id="KW-0472">Membrane</keyword>
<dbReference type="InterPro" id="IPR052894">
    <property type="entry name" value="AsmA-related"/>
</dbReference>
<feature type="domain" description="AsmA" evidence="2">
    <location>
        <begin position="23"/>
        <end position="163"/>
    </location>
</feature>
<feature type="transmembrane region" description="Helical" evidence="1">
    <location>
        <begin position="22"/>
        <end position="42"/>
    </location>
</feature>
<evidence type="ECO:0000313" key="3">
    <source>
        <dbReference type="EMBL" id="MBB5063450.1"/>
    </source>
</evidence>
<dbReference type="Proteomes" id="UP000584867">
    <property type="component" value="Unassembled WGS sequence"/>
</dbReference>
<evidence type="ECO:0000313" key="4">
    <source>
        <dbReference type="Proteomes" id="UP000584867"/>
    </source>
</evidence>
<dbReference type="EMBL" id="JACHIO010000006">
    <property type="protein sequence ID" value="MBB5063450.1"/>
    <property type="molecule type" value="Genomic_DNA"/>
</dbReference>
<keyword evidence="1" id="KW-1133">Transmembrane helix</keyword>
<proteinExistence type="predicted"/>
<gene>
    <name evidence="3" type="ORF">HDF15_001792</name>
</gene>
<accession>A0A7W7ZNW8</accession>
<dbReference type="Pfam" id="PF05170">
    <property type="entry name" value="AsmA"/>
    <property type="match status" value="1"/>
</dbReference>
<dbReference type="GO" id="GO:0090313">
    <property type="term" value="P:regulation of protein targeting to membrane"/>
    <property type="evidence" value="ECO:0007669"/>
    <property type="project" value="TreeGrafter"/>
</dbReference>
<dbReference type="PANTHER" id="PTHR30441:SF8">
    <property type="entry name" value="DUF748 DOMAIN-CONTAINING PROTEIN"/>
    <property type="match status" value="1"/>
</dbReference>
<protein>
    <submittedName>
        <fullName evidence="3">AsmA protein</fullName>
    </submittedName>
</protein>
<keyword evidence="1" id="KW-0812">Transmembrane</keyword>
<dbReference type="GO" id="GO:0005886">
    <property type="term" value="C:plasma membrane"/>
    <property type="evidence" value="ECO:0007669"/>
    <property type="project" value="TreeGrafter"/>
</dbReference>
<name>A0A7W7ZNW8_9BACT</name>
<dbReference type="PANTHER" id="PTHR30441">
    <property type="entry name" value="DUF748 DOMAIN-CONTAINING PROTEIN"/>
    <property type="match status" value="1"/>
</dbReference>
<dbReference type="InterPro" id="IPR007844">
    <property type="entry name" value="AsmA"/>
</dbReference>